<organism evidence="21 22">
    <name type="scientific">Candida parapsilosis</name>
    <name type="common">Yeast</name>
    <dbReference type="NCBI Taxonomy" id="5480"/>
    <lineage>
        <taxon>Eukaryota</taxon>
        <taxon>Fungi</taxon>
        <taxon>Dikarya</taxon>
        <taxon>Ascomycota</taxon>
        <taxon>Saccharomycotina</taxon>
        <taxon>Pichiomycetes</taxon>
        <taxon>Debaryomycetaceae</taxon>
        <taxon>Candida/Lodderomyces clade</taxon>
        <taxon>Candida</taxon>
    </lineage>
</organism>
<keyword evidence="10 16" id="KW-0418">Kinase</keyword>
<comment type="subcellular location">
    <subcellularLocation>
        <location evidence="2 16">Chromosome</location>
        <location evidence="2 16">Telomere</location>
    </subcellularLocation>
    <subcellularLocation>
        <location evidence="1 16">Nucleus</location>
    </subcellularLocation>
</comment>
<evidence type="ECO:0000256" key="12">
    <source>
        <dbReference type="ARBA" id="ARBA00022895"/>
    </source>
</evidence>
<evidence type="ECO:0000256" key="3">
    <source>
        <dbReference type="ARBA" id="ARBA00010769"/>
    </source>
</evidence>
<keyword evidence="16" id="KW-0156">Chromatin regulator</keyword>
<evidence type="ECO:0000256" key="15">
    <source>
        <dbReference type="ARBA" id="ARBA00048679"/>
    </source>
</evidence>
<dbReference type="InterPro" id="IPR018936">
    <property type="entry name" value="PI3/4_kinase_CS"/>
</dbReference>
<dbReference type="PROSITE" id="PS50290">
    <property type="entry name" value="PI3_4_KINASE_3"/>
    <property type="match status" value="1"/>
</dbReference>
<dbReference type="OrthoDB" id="381190at2759"/>
<dbReference type="PROSITE" id="PS00915">
    <property type="entry name" value="PI3_4_KINASE_1"/>
    <property type="match status" value="1"/>
</dbReference>
<evidence type="ECO:0000256" key="14">
    <source>
        <dbReference type="ARBA" id="ARBA00047899"/>
    </source>
</evidence>
<dbReference type="Proteomes" id="UP000590412">
    <property type="component" value="Unassembled WGS sequence"/>
</dbReference>
<feature type="domain" description="FAT" evidence="19">
    <location>
        <begin position="1806"/>
        <end position="2388"/>
    </location>
</feature>
<evidence type="ECO:0000256" key="6">
    <source>
        <dbReference type="ARBA" id="ARBA00022527"/>
    </source>
</evidence>
<dbReference type="InterPro" id="IPR003152">
    <property type="entry name" value="FATC_dom"/>
</dbReference>
<evidence type="ECO:0000313" key="22">
    <source>
        <dbReference type="Proteomes" id="UP000590412"/>
    </source>
</evidence>
<dbReference type="PROSITE" id="PS00916">
    <property type="entry name" value="PI3_4_KINASE_2"/>
    <property type="match status" value="1"/>
</dbReference>
<evidence type="ECO:0000313" key="21">
    <source>
        <dbReference type="EMBL" id="KAF6045441.1"/>
    </source>
</evidence>
<dbReference type="Pfam" id="PF02260">
    <property type="entry name" value="FATC"/>
    <property type="match status" value="1"/>
</dbReference>
<dbReference type="Pfam" id="PF00454">
    <property type="entry name" value="PI3_PI4_kinase"/>
    <property type="match status" value="1"/>
</dbReference>
<evidence type="ECO:0000256" key="13">
    <source>
        <dbReference type="ARBA" id="ARBA00023242"/>
    </source>
</evidence>
<evidence type="ECO:0000256" key="4">
    <source>
        <dbReference type="ARBA" id="ARBA00012513"/>
    </source>
</evidence>
<dbReference type="GO" id="GO:0005524">
    <property type="term" value="F:ATP binding"/>
    <property type="evidence" value="ECO:0007669"/>
    <property type="project" value="UniProtKB-KW"/>
</dbReference>
<comment type="catalytic activity">
    <reaction evidence="15">
        <text>L-seryl-[protein] + ATP = O-phospho-L-seryl-[protein] + ADP + H(+)</text>
        <dbReference type="Rhea" id="RHEA:17989"/>
        <dbReference type="Rhea" id="RHEA-COMP:9863"/>
        <dbReference type="Rhea" id="RHEA-COMP:11604"/>
        <dbReference type="ChEBI" id="CHEBI:15378"/>
        <dbReference type="ChEBI" id="CHEBI:29999"/>
        <dbReference type="ChEBI" id="CHEBI:30616"/>
        <dbReference type="ChEBI" id="CHEBI:83421"/>
        <dbReference type="ChEBI" id="CHEBI:456216"/>
        <dbReference type="EC" id="2.7.11.1"/>
    </reaction>
</comment>
<feature type="domain" description="PI3K/PI4K catalytic" evidence="18">
    <location>
        <begin position="2495"/>
        <end position="2808"/>
    </location>
</feature>
<dbReference type="GO" id="GO:0006325">
    <property type="term" value="P:chromatin organization"/>
    <property type="evidence" value="ECO:0007669"/>
    <property type="project" value="UniProtKB-KW"/>
</dbReference>
<dbReference type="SMART" id="SM01342">
    <property type="entry name" value="TAN"/>
    <property type="match status" value="1"/>
</dbReference>
<dbReference type="GO" id="GO:0035556">
    <property type="term" value="P:intracellular signal transduction"/>
    <property type="evidence" value="ECO:0007669"/>
    <property type="project" value="UniProtKB-ARBA"/>
</dbReference>
<dbReference type="InterPro" id="IPR014009">
    <property type="entry name" value="PIK_FAT"/>
</dbReference>
<dbReference type="InterPro" id="IPR011009">
    <property type="entry name" value="Kinase-like_dom_sf"/>
</dbReference>
<comment type="catalytic activity">
    <reaction evidence="14 16">
        <text>L-threonyl-[protein] + ATP = O-phospho-L-threonyl-[protein] + ADP + H(+)</text>
        <dbReference type="Rhea" id="RHEA:46608"/>
        <dbReference type="Rhea" id="RHEA-COMP:11060"/>
        <dbReference type="Rhea" id="RHEA-COMP:11605"/>
        <dbReference type="ChEBI" id="CHEBI:15378"/>
        <dbReference type="ChEBI" id="CHEBI:30013"/>
        <dbReference type="ChEBI" id="CHEBI:30616"/>
        <dbReference type="ChEBI" id="CHEBI:61977"/>
        <dbReference type="ChEBI" id="CHEBI:456216"/>
        <dbReference type="EC" id="2.7.11.1"/>
    </reaction>
</comment>
<evidence type="ECO:0000256" key="1">
    <source>
        <dbReference type="ARBA" id="ARBA00004123"/>
    </source>
</evidence>
<dbReference type="InterPro" id="IPR000403">
    <property type="entry name" value="PI3/4_kinase_cat_dom"/>
</dbReference>
<evidence type="ECO:0000256" key="11">
    <source>
        <dbReference type="ARBA" id="ARBA00022840"/>
    </source>
</evidence>
<keyword evidence="17" id="KW-0175">Coiled coil</keyword>
<evidence type="ECO:0000256" key="8">
    <source>
        <dbReference type="ARBA" id="ARBA00022741"/>
    </source>
</evidence>
<keyword evidence="16" id="KW-0158">Chromosome</keyword>
<dbReference type="Gene3D" id="3.30.1010.10">
    <property type="entry name" value="Phosphatidylinositol 3-kinase Catalytic Subunit, Chain A, domain 4"/>
    <property type="match status" value="1"/>
</dbReference>
<dbReference type="GO" id="GO:0000781">
    <property type="term" value="C:chromosome, telomeric region"/>
    <property type="evidence" value="ECO:0007669"/>
    <property type="project" value="UniProtKB-SubCell"/>
</dbReference>
<evidence type="ECO:0000256" key="17">
    <source>
        <dbReference type="SAM" id="Coils"/>
    </source>
</evidence>
<dbReference type="InterPro" id="IPR044107">
    <property type="entry name" value="PIKKc_ATM"/>
</dbReference>
<feature type="domain" description="FATC" evidence="20">
    <location>
        <begin position="2806"/>
        <end position="2838"/>
    </location>
</feature>
<dbReference type="GO" id="GO:0004674">
    <property type="term" value="F:protein serine/threonine kinase activity"/>
    <property type="evidence" value="ECO:0007669"/>
    <property type="project" value="UniProtKB-KW"/>
</dbReference>
<evidence type="ECO:0000259" key="18">
    <source>
        <dbReference type="PROSITE" id="PS50290"/>
    </source>
</evidence>
<proteinExistence type="inferred from homology"/>
<dbReference type="InterPro" id="IPR038980">
    <property type="entry name" value="ATM_plant"/>
</dbReference>
<gene>
    <name evidence="21" type="ORF">FOB60_005013</name>
</gene>
<evidence type="ECO:0000256" key="5">
    <source>
        <dbReference type="ARBA" id="ARBA00014619"/>
    </source>
</evidence>
<evidence type="ECO:0000259" key="20">
    <source>
        <dbReference type="PROSITE" id="PS51190"/>
    </source>
</evidence>
<dbReference type="InterPro" id="IPR021668">
    <property type="entry name" value="TAN"/>
</dbReference>
<comment type="similarity">
    <text evidence="3 16">Belongs to the PI3/PI4-kinase family. ATM subfamily.</text>
</comment>
<evidence type="ECO:0000256" key="16">
    <source>
        <dbReference type="RuleBase" id="RU365027"/>
    </source>
</evidence>
<dbReference type="Pfam" id="PF11640">
    <property type="entry name" value="TAN"/>
    <property type="match status" value="1"/>
</dbReference>
<protein>
    <recommendedName>
        <fullName evidence="5 16">Serine/threonine-protein kinase Tel1</fullName>
        <ecNumber evidence="4 16">2.7.11.1</ecNumber>
    </recommendedName>
</protein>
<keyword evidence="8 16" id="KW-0547">Nucleotide-binding</keyword>
<evidence type="ECO:0000256" key="9">
    <source>
        <dbReference type="ARBA" id="ARBA00022763"/>
    </source>
</evidence>
<dbReference type="CDD" id="cd05171">
    <property type="entry name" value="PIKKc_ATM"/>
    <property type="match status" value="1"/>
</dbReference>
<feature type="coiled-coil region" evidence="17">
    <location>
        <begin position="2218"/>
        <end position="2245"/>
    </location>
</feature>
<keyword evidence="12 16" id="KW-0779">Telomere</keyword>
<dbReference type="InterPro" id="IPR036940">
    <property type="entry name" value="PI3/4_kinase_cat_sf"/>
</dbReference>
<dbReference type="PANTHER" id="PTHR37079">
    <property type="entry name" value="SERINE/THREONINE-PROTEIN KINASE ATM"/>
    <property type="match status" value="1"/>
</dbReference>
<dbReference type="EMBL" id="JABWAB010000009">
    <property type="protein sequence ID" value="KAF6045441.1"/>
    <property type="molecule type" value="Genomic_DNA"/>
</dbReference>
<keyword evidence="11 16" id="KW-0067">ATP-binding</keyword>
<reference evidence="21" key="1">
    <citation type="submission" date="2020-03" db="EMBL/GenBank/DDBJ databases">
        <title>FDA dAtabase for Regulatory Grade micrObial Sequences (FDA-ARGOS): Supporting development and validation of Infectious Disease Dx tests.</title>
        <authorList>
            <person name="Campos J."/>
            <person name="Goldberg B."/>
            <person name="Tallon L."/>
            <person name="Sadzewicz L."/>
            <person name="Vavikolanu K."/>
            <person name="Mehta A."/>
            <person name="Aluvathingal J."/>
            <person name="Nadendla S."/>
            <person name="Nandy P."/>
            <person name="Geyer C."/>
            <person name="Yan Y."/>
            <person name="Sichtig H."/>
        </authorList>
    </citation>
    <scope>NUCLEOTIDE SEQUENCE [LARGE SCALE GENOMIC DNA]</scope>
    <source>
        <strain evidence="21">FDAARGOS_652</strain>
    </source>
</reference>
<dbReference type="Gene3D" id="1.10.1070.11">
    <property type="entry name" value="Phosphatidylinositol 3-/4-kinase, catalytic domain"/>
    <property type="match status" value="1"/>
</dbReference>
<dbReference type="GO" id="GO:0005634">
    <property type="term" value="C:nucleus"/>
    <property type="evidence" value="ECO:0007669"/>
    <property type="project" value="UniProtKB-SubCell"/>
</dbReference>
<dbReference type="SUPFAM" id="SSF56112">
    <property type="entry name" value="Protein kinase-like (PK-like)"/>
    <property type="match status" value="1"/>
</dbReference>
<evidence type="ECO:0000256" key="7">
    <source>
        <dbReference type="ARBA" id="ARBA00022679"/>
    </source>
</evidence>
<sequence>MATLDIPQLAALLQSTKVKDKNDALTQLEFITTSRWRLPSKQLRILANAIFRLLEYDSQQFISSKSNTQASVASRLNRASYFLRLLVEKSIADKLNLKYKFYLEICFTIKSLFYVQNQPLSPCAIDFSLTLSGILGINYVNDHLSGKDWFELYAFLVSAAEQSLDDITQPMQYGGINEKVLIEIWEALQNILQCNRATTTLQLFENEAYFRILTLLNKTISAFKKENPIHITIFKILNKLIVVLATTDFKFVNKLIELGIKLMVVCNKTHWEKLQDQFLIFLNLQTTHNFMNLSKLPKLVGDSEIELSFLSEDPIESQRNVENSSELLHNIELLIVELLNDIIMLPSIISGSIGPFHCNNNLDWFNLRSIRLHGIDARSWLFITATTKLLETYFALKNTPSFLEEVNRPVRASYTDANFNNLVSSYNMIDFCNSMVSYRSTPEYHNLSLLLMVFYLELEPLPKNEQDNSSQTNDFLGASEKTNTSFDFTISGVNETPDLLEFLQNMSNTVDYQSGHFWLILLARSTLYKVNFQELHVTKKYDHLRQILKLALYGVNKQHNYFACDLVSQLVLRLHCNPNKIVDDAVITQLDSIIDFPGVNGPSINNESFEFWYAINKLSIDLNLAKKDILARKIDEWLCEKWDFFFAAESHVCVSINEFVYWLSGFVPKTCHKSKRQIAPEDVFNTPMRLQISRQQLESFFVLSHLIEEDNGSTHGPTPITPQTNFNFWNKIAATFGKLNTAPISYEKLFSWMITLSKISSRLSGFLGKHELWDTLNYQITVGLEAFSTFNITVDTALNIMRMTVDYSSENVATDFDFLSKVPFEKLLRSVVSSLQSRNKRAKRPLDDEDIEFSEVRESSVTPASSSLEANSSVGFDSSPIFDLMRFKVLQLRVSGKDDMEVLSHLLSFIEQFGSEAFLSALSFIIGNQVPKIELVGHKQPLIRLLRSLGDRVLSDQVFERNETVLVIVSRILSCLIPLLSTSTDDALYRDCFDIVQWLYALGSKNYITTETAFQEYVKFLIVFMQHNDERLLSHTMIMEELYLKFSKSTNHIKSRLVGDFSKFVQNRDTSKQMEIYSHLFEYFVTPQSSVERAASYVFFFSHLAASSPTILRLALFNLTECSKFAFFVPYLKQGFEELCLRYNLSSSRELFGTVKLDLLRRWWFFESINLFPFTLFNYDTLSVFLGENYREITAVVVSTDTKAETDFRTSDRSAELLSAIASVKNIAPAALVSESLSLIIPLSYTRDGIKNRCFEILMDYMGKFKSVAKTQLPVIILEILKRLDVSDEAEITKLLPRPEAVSQLIYQKSRVLSNTTDIIVPVHPGLELINKMVEKYHTEKSFFWSTATVYFLIRRVGMSLFRERDSDQLLFELRRIKLILILGGKNAFSVDIFDLIVKTLAPLIDNEVLSHEVFAIVSAFNDTFHICSEQPRSRNPMLPLLNALLSNRHKDGESYDKLVDKLSIYAKGLQGSDKITHEKKVMAAAIKRLSGEQASLQIADIEGVLNEKASFDVIALVSKTFPCVADPEVFSAKTRMLKNILALSNDQLSQLADEFKLWVSKCFSKYYFKTKSSNLLDLLHTEEYKGPYERDLKSDSSFFDVVMRELVEYSKKGNYDEAASAESVLGVFFNLKEENQALLSHIVDVQPIYNSMSGYIRPLKFQACVLLNDEPDDSIAHSSLSNIIDTLDSFLDSNQDSWSSKIYLAILKEVAAFTIIGSIMSVFVIKVPVFASETISPLVCFYLSLAKSKGEETVIALLNRFANLKYHGNDATRVFVGILLGIRLASKIFNNPFFANVYQKVDILKYYELASMSKMHKSALMLFEDAFFDQVTPVSLESQYSTLQKVYEGLDDVDLIYGLPENTSLDHYLTSKFQVGASNIQFQYSSGYLDSSLKLNAPLLDNFTTMMTSAGMLGISSIISKTMNQSVTENETYEWNWKLSKWDQPIPTEEQNEHQSIYKVLKQVHDFPQNGEHVCRQSLLRLMDMHTRGDSMSVKDVRTNFMGWLKSLAAVTAIEDTVCGTSFSTSDEEFPDFAKYENILLAKQTSFQILAEHPPSHTPSDSLWSLSLRELVLYNNLARVNNEQQKMISSTVLIDNICNKLQNSQHALYQNLSHLSSFQLAQCMWKQGVTNVPVLILKELYNAGGVDIYDQESKVDKFMIKAIMIEWMSESRLELSSTLMENHVLPTAERALRLDDQVQQSKIFRLLAQFCDTQCKSKSLSEQIEILEKRVQEKETEIGELKSHYSSSQLSSEEKRSINKFYSKLKVQYKAECMDLDYARASRKQFAVKAIEYYLHAMCVNDFLEEDMDKFCALWLEQSTDDDLNDVIGPKLLSLPTHKLLSWCAQLISRLTKEITSFQTLLKQLILLMCVDHPYHTLHLLYSLKKHKQLAQKDANPLLVSKAIAAEALWRELMNQSFDFVHGTLRKIETFNDECIRLAEFKVSRGKIFSLEKLPPDYSSFWLHNLPQIPPPTKSLKVDKSKSYQDIPVITKIEKKISVASTGLSLPKIVKFILSDGSTHVMLMKHGTDDLRQDSIMEQVFDKVQNIFARDRECSKRRLAIRTYNAVPLGPRSGVIEFVPNSTSFMDAISSYHAKNDKMKLEKARDIMRQCQNQDKIERLHEYQKIEAKIKPVLHIFFQDCFPTPDQWFESRVKYTHGVATSSIVGHILGLGDRHCNNILLDKQNGEPIHIDLGVAFDQGKHLAIPETVPFRLTRDIVDGFGVTGVDGVFRKSCQHTMRVLRENRDHIISILDVLRWDPLYSWTLSPIRKKRLQEEEARSGIQPEQDGSDAGRAVLAVSDKLVASSLSTEAVVRELIQEATSPQNLSLLYFGWCPFY</sequence>
<name>A0A8X7NGF6_CANPA</name>
<dbReference type="PANTHER" id="PTHR37079:SF4">
    <property type="entry name" value="SERINE_THREONINE-PROTEIN KINASE ATM"/>
    <property type="match status" value="1"/>
</dbReference>
<keyword evidence="9 16" id="KW-0227">DNA damage</keyword>
<dbReference type="PROSITE" id="PS51190">
    <property type="entry name" value="FATC"/>
    <property type="match status" value="1"/>
</dbReference>
<comment type="function">
    <text evidence="16">Serine/threonine protein kinase which activates checkpoint signaling upon genotoxic stresses such as ionizing radiation (IR), ultraviolet light (UV), or DNA replication stalling, thereby acting as a DNA damage sensor. Recognizes the substrate consensus sequence [ST]-Q. Phosphorylates histone H2A to form H2AS128ph (gamma-H2A) at sites of DNA damage, involved in the regulation of DNA damage response mechanism. Required for the control of telomere length and genome stability.</text>
</comment>
<evidence type="ECO:0000256" key="2">
    <source>
        <dbReference type="ARBA" id="ARBA00004574"/>
    </source>
</evidence>
<keyword evidence="13 16" id="KW-0539">Nucleus</keyword>
<evidence type="ECO:0000256" key="10">
    <source>
        <dbReference type="ARBA" id="ARBA00022777"/>
    </source>
</evidence>
<dbReference type="EC" id="2.7.11.1" evidence="4 16"/>
<keyword evidence="6 16" id="KW-0723">Serine/threonine-protein kinase</keyword>
<accession>A0A8X7NGF6</accession>
<dbReference type="SMART" id="SM01343">
    <property type="entry name" value="FATC"/>
    <property type="match status" value="1"/>
</dbReference>
<evidence type="ECO:0000259" key="19">
    <source>
        <dbReference type="PROSITE" id="PS51189"/>
    </source>
</evidence>
<dbReference type="PROSITE" id="PS51189">
    <property type="entry name" value="FAT"/>
    <property type="match status" value="1"/>
</dbReference>
<keyword evidence="7 16" id="KW-0808">Transferase</keyword>
<dbReference type="GO" id="GO:0006281">
    <property type="term" value="P:DNA repair"/>
    <property type="evidence" value="ECO:0007669"/>
    <property type="project" value="InterPro"/>
</dbReference>
<dbReference type="SMART" id="SM00146">
    <property type="entry name" value="PI3Kc"/>
    <property type="match status" value="1"/>
</dbReference>
<comment type="caution">
    <text evidence="21">The sequence shown here is derived from an EMBL/GenBank/DDBJ whole genome shotgun (WGS) entry which is preliminary data.</text>
</comment>